<dbReference type="InterPro" id="IPR036259">
    <property type="entry name" value="MFS_trans_sf"/>
</dbReference>
<keyword evidence="11" id="KW-1185">Reference proteome</keyword>
<name>W2S5Q4_CYPE1</name>
<evidence type="ECO:0000256" key="8">
    <source>
        <dbReference type="SAM" id="Phobius"/>
    </source>
</evidence>
<evidence type="ECO:0000256" key="2">
    <source>
        <dbReference type="ARBA" id="ARBA00006727"/>
    </source>
</evidence>
<feature type="transmembrane region" description="Helical" evidence="8">
    <location>
        <begin position="349"/>
        <end position="370"/>
    </location>
</feature>
<feature type="transmembrane region" description="Helical" evidence="8">
    <location>
        <begin position="123"/>
        <end position="141"/>
    </location>
</feature>
<dbReference type="EMBL" id="KB822717">
    <property type="protein sequence ID" value="ETN43930.1"/>
    <property type="molecule type" value="Genomic_DNA"/>
</dbReference>
<dbReference type="VEuPathDB" id="FungiDB:HMPREF1541_11061"/>
<keyword evidence="3" id="KW-0813">Transport</keyword>
<protein>
    <recommendedName>
        <fullName evidence="9">Major facilitator superfamily (MFS) profile domain-containing protein</fullName>
    </recommendedName>
</protein>
<organism evidence="10 11">
    <name type="scientific">Cyphellophora europaea (strain CBS 101466)</name>
    <name type="common">Phialophora europaea</name>
    <dbReference type="NCBI Taxonomy" id="1220924"/>
    <lineage>
        <taxon>Eukaryota</taxon>
        <taxon>Fungi</taxon>
        <taxon>Dikarya</taxon>
        <taxon>Ascomycota</taxon>
        <taxon>Pezizomycotina</taxon>
        <taxon>Eurotiomycetes</taxon>
        <taxon>Chaetothyriomycetidae</taxon>
        <taxon>Chaetothyriales</taxon>
        <taxon>Cyphellophoraceae</taxon>
        <taxon>Cyphellophora</taxon>
    </lineage>
</organism>
<dbReference type="RefSeq" id="XP_008713952.1">
    <property type="nucleotide sequence ID" value="XM_008715730.1"/>
</dbReference>
<feature type="transmembrane region" description="Helical" evidence="8">
    <location>
        <begin position="444"/>
        <end position="463"/>
    </location>
</feature>
<feature type="transmembrane region" description="Helical" evidence="8">
    <location>
        <begin position="284"/>
        <end position="308"/>
    </location>
</feature>
<feature type="transmembrane region" description="Helical" evidence="8">
    <location>
        <begin position="211"/>
        <end position="229"/>
    </location>
</feature>
<accession>W2S5Q4</accession>
<evidence type="ECO:0000256" key="7">
    <source>
        <dbReference type="SAM" id="MobiDB-lite"/>
    </source>
</evidence>
<evidence type="ECO:0000313" key="10">
    <source>
        <dbReference type="EMBL" id="ETN43930.1"/>
    </source>
</evidence>
<feature type="transmembrane region" description="Helical" evidence="8">
    <location>
        <begin position="82"/>
        <end position="103"/>
    </location>
</feature>
<dbReference type="eggNOG" id="KOG2504">
    <property type="taxonomic scope" value="Eukaryota"/>
</dbReference>
<dbReference type="InterPro" id="IPR020846">
    <property type="entry name" value="MFS_dom"/>
</dbReference>
<gene>
    <name evidence="10" type="ORF">HMPREF1541_11061</name>
</gene>
<dbReference type="AlphaFoldDB" id="W2S5Q4"/>
<reference evidence="10 11" key="1">
    <citation type="submission" date="2013-03" db="EMBL/GenBank/DDBJ databases">
        <title>The Genome Sequence of Phialophora europaea CBS 101466.</title>
        <authorList>
            <consortium name="The Broad Institute Genomics Platform"/>
            <person name="Cuomo C."/>
            <person name="de Hoog S."/>
            <person name="Gorbushina A."/>
            <person name="Walker B."/>
            <person name="Young S.K."/>
            <person name="Zeng Q."/>
            <person name="Gargeya S."/>
            <person name="Fitzgerald M."/>
            <person name="Haas B."/>
            <person name="Abouelleil A."/>
            <person name="Allen A.W."/>
            <person name="Alvarado L."/>
            <person name="Arachchi H.M."/>
            <person name="Berlin A.M."/>
            <person name="Chapman S.B."/>
            <person name="Gainer-Dewar J."/>
            <person name="Goldberg J."/>
            <person name="Griggs A."/>
            <person name="Gujja S."/>
            <person name="Hansen M."/>
            <person name="Howarth C."/>
            <person name="Imamovic A."/>
            <person name="Ireland A."/>
            <person name="Larimer J."/>
            <person name="McCowan C."/>
            <person name="Murphy C."/>
            <person name="Pearson M."/>
            <person name="Poon T.W."/>
            <person name="Priest M."/>
            <person name="Roberts A."/>
            <person name="Saif S."/>
            <person name="Shea T."/>
            <person name="Sisk P."/>
            <person name="Sykes S."/>
            <person name="Wortman J."/>
            <person name="Nusbaum C."/>
            <person name="Birren B."/>
        </authorList>
    </citation>
    <scope>NUCLEOTIDE SEQUENCE [LARGE SCALE GENOMIC DNA]</scope>
    <source>
        <strain evidence="10 11">CBS 101466</strain>
    </source>
</reference>
<dbReference type="InterPro" id="IPR011701">
    <property type="entry name" value="MFS"/>
</dbReference>
<dbReference type="SUPFAM" id="SSF103473">
    <property type="entry name" value="MFS general substrate transporter"/>
    <property type="match status" value="1"/>
</dbReference>
<keyword evidence="6 8" id="KW-0472">Membrane</keyword>
<dbReference type="GO" id="GO:0022857">
    <property type="term" value="F:transmembrane transporter activity"/>
    <property type="evidence" value="ECO:0007669"/>
    <property type="project" value="InterPro"/>
</dbReference>
<feature type="region of interest" description="Disordered" evidence="7">
    <location>
        <begin position="1"/>
        <end position="65"/>
    </location>
</feature>
<evidence type="ECO:0000256" key="4">
    <source>
        <dbReference type="ARBA" id="ARBA00022692"/>
    </source>
</evidence>
<dbReference type="OrthoDB" id="5667at2759"/>
<feature type="transmembrane region" description="Helical" evidence="8">
    <location>
        <begin position="153"/>
        <end position="171"/>
    </location>
</feature>
<feature type="transmembrane region" description="Helical" evidence="8">
    <location>
        <begin position="413"/>
        <end position="438"/>
    </location>
</feature>
<dbReference type="InterPro" id="IPR050327">
    <property type="entry name" value="Proton-linked_MCT"/>
</dbReference>
<keyword evidence="5 8" id="KW-1133">Transmembrane helix</keyword>
<evidence type="ECO:0000256" key="1">
    <source>
        <dbReference type="ARBA" id="ARBA00004141"/>
    </source>
</evidence>
<evidence type="ECO:0000256" key="3">
    <source>
        <dbReference type="ARBA" id="ARBA00022448"/>
    </source>
</evidence>
<dbReference type="GO" id="GO:0016020">
    <property type="term" value="C:membrane"/>
    <property type="evidence" value="ECO:0007669"/>
    <property type="project" value="UniProtKB-SubCell"/>
</dbReference>
<evidence type="ECO:0000259" key="9">
    <source>
        <dbReference type="PROSITE" id="PS50850"/>
    </source>
</evidence>
<dbReference type="PANTHER" id="PTHR11360">
    <property type="entry name" value="MONOCARBOXYLATE TRANSPORTER"/>
    <property type="match status" value="1"/>
</dbReference>
<dbReference type="InParanoid" id="W2S5Q4"/>
<feature type="domain" description="Major facilitator superfamily (MFS) profile" evidence="9">
    <location>
        <begin position="66"/>
        <end position="464"/>
    </location>
</feature>
<comment type="subcellular location">
    <subcellularLocation>
        <location evidence="1">Membrane</location>
        <topology evidence="1">Multi-pass membrane protein</topology>
    </subcellularLocation>
</comment>
<feature type="transmembrane region" description="Helical" evidence="8">
    <location>
        <begin position="320"/>
        <end position="342"/>
    </location>
</feature>
<sequence>MADDTAPNGAPVQEPQIRDPATVSNRSNTAEKGYPERVDDSGNDGTTAASLEASNGPPDDRKPPVVVAAIDPASFPDGGTQAWLAVLGCWCTMFASFGWIQSAGVFQAYYELNELSDYSHSEIAWITSLEAFCLFAGGIFVGPIHDARGPRWLLVGGTFMHVFGLMMASLSTKYYQILLSQGLCSAIGTAMLFYPSLACVVSWFHRKRGTAIGIAATGSGVGGIIFPTIVRQMIPDVGFPWTMRTCAFLNLAMGITACLACSSRLPPTPKKSSKEDVVMSFKDLIYVQVIVSGVLTFLAMWIAYTFIVTTAIDRGVDANWAFYLVPIMNAGSVFGRLVPGVLADKTGSITMYCIIAAFTALIATCLWIPVAGQAGMIVFALLFGFGSGGTNTLAPMVLADISDVRMIGLRTGLCYTFTGISCLWGSPAGGALISAGGYRAMQGFAGGIAIVASLVAFGVRYQLAGFDWRKKA</sequence>
<keyword evidence="4 8" id="KW-0812">Transmembrane</keyword>
<evidence type="ECO:0000256" key="5">
    <source>
        <dbReference type="ARBA" id="ARBA00022989"/>
    </source>
</evidence>
<feature type="compositionally biased region" description="Polar residues" evidence="7">
    <location>
        <begin position="43"/>
        <end position="53"/>
    </location>
</feature>
<dbReference type="Gene3D" id="1.20.1250.20">
    <property type="entry name" value="MFS general substrate transporter like domains"/>
    <property type="match status" value="2"/>
</dbReference>
<dbReference type="GeneID" id="19978400"/>
<feature type="transmembrane region" description="Helical" evidence="8">
    <location>
        <begin position="177"/>
        <end position="204"/>
    </location>
</feature>
<evidence type="ECO:0000256" key="6">
    <source>
        <dbReference type="ARBA" id="ARBA00023136"/>
    </source>
</evidence>
<comment type="similarity">
    <text evidence="2">Belongs to the major facilitator superfamily. Monocarboxylate porter (TC 2.A.1.13) family.</text>
</comment>
<proteinExistence type="inferred from homology"/>
<feature type="transmembrane region" description="Helical" evidence="8">
    <location>
        <begin position="376"/>
        <end position="401"/>
    </location>
</feature>
<evidence type="ECO:0000313" key="11">
    <source>
        <dbReference type="Proteomes" id="UP000030752"/>
    </source>
</evidence>
<dbReference type="Pfam" id="PF07690">
    <property type="entry name" value="MFS_1"/>
    <property type="match status" value="1"/>
</dbReference>
<dbReference type="HOGENOM" id="CLU_001265_1_1_1"/>
<dbReference type="PANTHER" id="PTHR11360:SF224">
    <property type="entry name" value="MAJOR FACILITATOR SUPERFAMILY (MFS) PROFILE DOMAIN-CONTAINING PROTEIN-RELATED"/>
    <property type="match status" value="1"/>
</dbReference>
<dbReference type="Proteomes" id="UP000030752">
    <property type="component" value="Unassembled WGS sequence"/>
</dbReference>
<dbReference type="PROSITE" id="PS50850">
    <property type="entry name" value="MFS"/>
    <property type="match status" value="1"/>
</dbReference>